<dbReference type="HAMAP" id="MF_00295">
    <property type="entry name" value="MetA_acyltransf"/>
    <property type="match status" value="1"/>
</dbReference>
<dbReference type="AlphaFoldDB" id="A0A2U3PRE1"/>
<comment type="caution">
    <text evidence="4">Lacks conserved residue(s) required for the propagation of feature annotation.</text>
</comment>
<feature type="site" description="Important for acyl-CoA specificity" evidence="4">
    <location>
        <position position="142"/>
    </location>
</feature>
<organism evidence="6 7">
    <name type="scientific">Bradyrhizobium vignae</name>
    <dbReference type="NCBI Taxonomy" id="1549949"/>
    <lineage>
        <taxon>Bacteria</taxon>
        <taxon>Pseudomonadati</taxon>
        <taxon>Pseudomonadota</taxon>
        <taxon>Alphaproteobacteria</taxon>
        <taxon>Hyphomicrobiales</taxon>
        <taxon>Nitrobacteraceae</taxon>
        <taxon>Bradyrhizobium</taxon>
    </lineage>
</organism>
<feature type="binding site" evidence="4">
    <location>
        <position position="190"/>
    </location>
    <ligand>
        <name>substrate</name>
    </ligand>
</feature>
<dbReference type="KEGG" id="bvz:BRAD3257_0536"/>
<dbReference type="Proteomes" id="UP000246085">
    <property type="component" value="Chromosome BRAD3257"/>
</dbReference>
<keyword evidence="1 4" id="KW-0028">Amino-acid biosynthesis</keyword>
<sequence length="332" mass="36873">MTILIDSDQVIAGPALVPAAHDLAREAGTELTVGLVNNMPDAALKATERQFMKLLQAAAGARRIRFHCFSLPSVKRSPEARWHVESEYSDLSDLERGKLDGLIVTGAEPIAPELDQEPYWRDLTSLIDWAKTNTRSTIWSCLAAHAAVLHLDGIERRRLPAKCHGIFDCDVVMSDSLTHAAPAPLKVSHSRLNEIAESDLAEAGYQVLTRSAEAGVDVFVRQYASRFVFFQGHPEYDALSLQREYLRDIGRYLARERDNYPRLPVSYFDAGTEEKLARFEKKATHERHPALTNELPGLSLRADIDAGNAAAVLFRNWLRYLGADANAAVAAR</sequence>
<keyword evidence="4" id="KW-0963">Cytoplasm</keyword>
<feature type="active site" description="Acyl-thioester intermediate" evidence="4 5">
    <location>
        <position position="141"/>
    </location>
</feature>
<dbReference type="PANTHER" id="PTHR20919">
    <property type="entry name" value="HOMOSERINE O-SUCCINYLTRANSFERASE"/>
    <property type="match status" value="1"/>
</dbReference>
<dbReference type="NCBIfam" id="NF003776">
    <property type="entry name" value="PRK05368.1-3"/>
    <property type="match status" value="1"/>
</dbReference>
<dbReference type="CDD" id="cd03131">
    <property type="entry name" value="GATase1_HTS"/>
    <property type="match status" value="1"/>
</dbReference>
<comment type="similarity">
    <text evidence="4">Belongs to the MetA family.</text>
</comment>
<dbReference type="GO" id="GO:0008899">
    <property type="term" value="F:homoserine O-succinyltransferase activity"/>
    <property type="evidence" value="ECO:0007669"/>
    <property type="project" value="UniProtKB-EC"/>
</dbReference>
<comment type="pathway">
    <text evidence="4">Amino-acid biosynthesis; L-methionine biosynthesis via de novo pathway; O-succinyl-L-homoserine from L-homoserine: step 1/1.</text>
</comment>
<comment type="function">
    <text evidence="4">Transfers a succinyl group from succinyl-CoA to L-homoserine, forming succinyl-L-homoserine.</text>
</comment>
<comment type="subcellular location">
    <subcellularLocation>
        <location evidence="4">Cytoplasm</location>
    </subcellularLocation>
</comment>
<feature type="binding site" evidence="4">
    <location>
        <position position="247"/>
    </location>
    <ligand>
        <name>substrate</name>
    </ligand>
</feature>
<evidence type="ECO:0000313" key="7">
    <source>
        <dbReference type="Proteomes" id="UP000246085"/>
    </source>
</evidence>
<dbReference type="Gene3D" id="3.40.50.880">
    <property type="match status" value="1"/>
</dbReference>
<dbReference type="Pfam" id="PF04204">
    <property type="entry name" value="HTS"/>
    <property type="match status" value="1"/>
</dbReference>
<dbReference type="InterPro" id="IPR033752">
    <property type="entry name" value="MetA_family"/>
</dbReference>
<feature type="binding site" evidence="4">
    <location>
        <position position="162"/>
    </location>
    <ligand>
        <name>substrate</name>
    </ligand>
</feature>
<feature type="active site" evidence="4">
    <location>
        <position position="235"/>
    </location>
</feature>
<name>A0A2U3PRE1_9BRAD</name>
<dbReference type="InterPro" id="IPR029062">
    <property type="entry name" value="Class_I_gatase-like"/>
</dbReference>
<dbReference type="GO" id="GO:0009086">
    <property type="term" value="P:methionine biosynthetic process"/>
    <property type="evidence" value="ECO:0007669"/>
    <property type="project" value="UniProtKB-UniRule"/>
</dbReference>
<keyword evidence="3 4" id="KW-0012">Acyltransferase</keyword>
<feature type="site" description="Important for substrate specificity" evidence="4">
    <location>
        <position position="190"/>
    </location>
</feature>
<keyword evidence="4" id="KW-0486">Methionine biosynthesis</keyword>
<dbReference type="EMBL" id="LS398110">
    <property type="protein sequence ID" value="SPP91700.1"/>
    <property type="molecule type" value="Genomic_DNA"/>
</dbReference>
<feature type="site" description="Important for acyl-CoA specificity" evidence="4">
    <location>
        <position position="108"/>
    </location>
</feature>
<proteinExistence type="inferred from homology"/>
<comment type="catalytic activity">
    <reaction evidence="4">
        <text>L-homoserine + succinyl-CoA = O-succinyl-L-homoserine + CoA</text>
        <dbReference type="Rhea" id="RHEA:22008"/>
        <dbReference type="ChEBI" id="CHEBI:57287"/>
        <dbReference type="ChEBI" id="CHEBI:57292"/>
        <dbReference type="ChEBI" id="CHEBI:57476"/>
        <dbReference type="ChEBI" id="CHEBI:57661"/>
        <dbReference type="EC" id="2.3.1.46"/>
    </reaction>
</comment>
<feature type="active site" description="Proton acceptor" evidence="4">
    <location>
        <position position="233"/>
    </location>
</feature>
<accession>A0A2U3PRE1</accession>
<dbReference type="PANTHER" id="PTHR20919:SF0">
    <property type="entry name" value="HOMOSERINE O-SUCCINYLTRANSFERASE"/>
    <property type="match status" value="1"/>
</dbReference>
<dbReference type="GO" id="GO:0005737">
    <property type="term" value="C:cytoplasm"/>
    <property type="evidence" value="ECO:0007669"/>
    <property type="project" value="UniProtKB-SubCell"/>
</dbReference>
<reference evidence="6 7" key="1">
    <citation type="submission" date="2018-03" db="EMBL/GenBank/DDBJ databases">
        <authorList>
            <person name="Gully D."/>
        </authorList>
    </citation>
    <scope>NUCLEOTIDE SEQUENCE [LARGE SCALE GENOMIC DNA]</scope>
    <source>
        <strain evidence="6">ORS3257</strain>
    </source>
</reference>
<dbReference type="UniPathway" id="UPA00051">
    <property type="reaction ID" value="UER00075"/>
</dbReference>
<evidence type="ECO:0000256" key="2">
    <source>
        <dbReference type="ARBA" id="ARBA00022679"/>
    </source>
</evidence>
<evidence type="ECO:0000256" key="1">
    <source>
        <dbReference type="ARBA" id="ARBA00022605"/>
    </source>
</evidence>
<gene>
    <name evidence="4" type="primary">metAS</name>
    <name evidence="6" type="ORF">BRAD3257_0536</name>
</gene>
<dbReference type="RefSeq" id="WP_122400513.1">
    <property type="nucleotide sequence ID" value="NZ_LS398110.1"/>
</dbReference>
<evidence type="ECO:0000313" key="6">
    <source>
        <dbReference type="EMBL" id="SPP91700.1"/>
    </source>
</evidence>
<dbReference type="EC" id="2.3.1.46" evidence="4"/>
<dbReference type="SUPFAM" id="SSF52317">
    <property type="entry name" value="Class I glutamine amidotransferase-like"/>
    <property type="match status" value="1"/>
</dbReference>
<evidence type="ECO:0000256" key="4">
    <source>
        <dbReference type="HAMAP-Rule" id="MF_00295"/>
    </source>
</evidence>
<evidence type="ECO:0000256" key="5">
    <source>
        <dbReference type="PIRSR" id="PIRSR000450-1"/>
    </source>
</evidence>
<evidence type="ECO:0000256" key="3">
    <source>
        <dbReference type="ARBA" id="ARBA00023315"/>
    </source>
</evidence>
<protein>
    <recommendedName>
        <fullName evidence="4">Homoserine O-succinyltransferase</fullName>
        <shortName evidence="4">HST</shortName>
        <ecNumber evidence="4">2.3.1.46</ecNumber>
    </recommendedName>
    <alternativeName>
        <fullName evidence="4">Homoserine transsuccinylase</fullName>
        <shortName evidence="4">HTS</shortName>
    </alternativeName>
</protein>
<dbReference type="GO" id="GO:0004414">
    <property type="term" value="F:homoserine O-acetyltransferase activity"/>
    <property type="evidence" value="ECO:0007669"/>
    <property type="project" value="UniProtKB-UniRule"/>
</dbReference>
<keyword evidence="2 4" id="KW-0808">Transferase</keyword>